<protein>
    <submittedName>
        <fullName evidence="3">Integrator complex subunit 1</fullName>
    </submittedName>
</protein>
<evidence type="ECO:0000313" key="3">
    <source>
        <dbReference type="Ensembl" id="ENSCAFP00020026357.1"/>
    </source>
</evidence>
<feature type="compositionally biased region" description="Polar residues" evidence="1">
    <location>
        <begin position="36"/>
        <end position="46"/>
    </location>
</feature>
<dbReference type="InterPro" id="IPR038902">
    <property type="entry name" value="INTS1"/>
</dbReference>
<keyword evidence="4" id="KW-1185">Reference proteome</keyword>
<reference evidence="3" key="1">
    <citation type="submission" date="2025-08" db="UniProtKB">
        <authorList>
            <consortium name="Ensembl"/>
        </authorList>
    </citation>
    <scope>IDENTIFICATION</scope>
</reference>
<feature type="region of interest" description="Disordered" evidence="1">
    <location>
        <begin position="277"/>
        <end position="299"/>
    </location>
</feature>
<dbReference type="Ensembl" id="ENSCAFT00020030457.1">
    <property type="protein sequence ID" value="ENSCAFP00020026357.1"/>
    <property type="gene ID" value="ENSCAFG00020020598.1"/>
</dbReference>
<dbReference type="GO" id="GO:0032039">
    <property type="term" value="C:integrator complex"/>
    <property type="evidence" value="ECO:0007669"/>
    <property type="project" value="InterPro"/>
</dbReference>
<dbReference type="PANTHER" id="PTHR21224">
    <property type="entry name" value="INTEGRATOR COMPLEX SUBUNIT 1"/>
    <property type="match status" value="1"/>
</dbReference>
<sequence length="808" mass="89182">DRMNRAKPATVRRPSAAAKPSGHPPPGDFIALGSKGQANESKTASTLLKPAPSGLPSERKRDAAAALAGASALTGLTKRPKLSSTPPLSALGRLAEAAVAEKRAISPSIKEPSVVPIEVPPSVLLDEIEAAELEGNDGRIEGVLCGAVKQLKATRAKPDGALYLSLMYLAKIKPNIFATEGVIEALCSLLRRDASINFKAKGNSLVSVLACNLLMAAYEEDENWPEIFVKVYIEDSLGERIWVDSPHCKTFVDNIQTAFNTKMPPKSMLLQGEVGRSGGDLSAGSSPHPSLTEEEDSQTELLIAEEKLSPEQEGQLMPRYDDLTESVEEYVLDMLRDQLNRRQPIDNVSRNLLRLLTSTCGYKEVRLMAVQRLEMWLQNPKLTRPAQDLLMSVCMNCNTHGVEDMDVISHLIKIRLKPKVLLNHYMLCVRELLSAHKDNLGTTIKFVVFNELSNARNPNNMQILYTVLQHSSELAPKFLAMVFQDLLTNKDDYLRASRALLREIIKQTKHEVNFQAFCLGLMQERKEPQYLDMEFKERFVVHITDVLAVAMMLGITAQVKEAGTAWDKGEKKNLEVLRSFQNQIAAIQRDAVWWLHTVVPSISKLAPKDYVHCWGFCMWGTLWAWGWYPWSPASTCSSRSFFLRLCSEVPILEDTLMRILVIGLSRELPLGPADAMELADHLVKRAAAVQADGEGPSRLCLGTSCVAPWPPMAGLCCPHPCRSPPGTHMHALGLLRWACLQASSQVSAPSHSPMLTGLWNWGGGSRLVCPAVIQGLFLELTLGLADILCVMNYGRCYVCPSEGPPWPS</sequence>
<dbReference type="GO" id="GO:0034474">
    <property type="term" value="P:U2 snRNA 3'-end processing"/>
    <property type="evidence" value="ECO:0007669"/>
    <property type="project" value="InterPro"/>
</dbReference>
<proteinExistence type="predicted"/>
<evidence type="ECO:0000313" key="4">
    <source>
        <dbReference type="Proteomes" id="UP000694391"/>
    </source>
</evidence>
<dbReference type="InterPro" id="IPR022145">
    <property type="entry name" value="INTS1_RPB2-bd"/>
</dbReference>
<evidence type="ECO:0000256" key="1">
    <source>
        <dbReference type="SAM" id="MobiDB-lite"/>
    </source>
</evidence>
<name>A0A8C0R4W5_CANLU</name>
<dbReference type="AlphaFoldDB" id="A0A8C0R4W5"/>
<dbReference type="GeneTree" id="ENSGT00390000015743"/>
<feature type="domain" description="Integrator complex subunit 1 RPB2-binding" evidence="2">
    <location>
        <begin position="325"/>
        <end position="480"/>
    </location>
</feature>
<gene>
    <name evidence="3" type="primary">INTS1</name>
</gene>
<accession>A0A8C0R4W5</accession>
<dbReference type="PANTHER" id="PTHR21224:SF1">
    <property type="entry name" value="INTEGRATOR COMPLEX SUBUNIT 1"/>
    <property type="match status" value="1"/>
</dbReference>
<feature type="region of interest" description="Disordered" evidence="1">
    <location>
        <begin position="1"/>
        <end position="63"/>
    </location>
</feature>
<dbReference type="Proteomes" id="UP000694391">
    <property type="component" value="Unplaced"/>
</dbReference>
<dbReference type="Pfam" id="PF12432">
    <property type="entry name" value="INTS1_RP2B-bd"/>
    <property type="match status" value="1"/>
</dbReference>
<organism evidence="3 4">
    <name type="scientific">Canis lupus dingo</name>
    <name type="common">dingo</name>
    <dbReference type="NCBI Taxonomy" id="286419"/>
    <lineage>
        <taxon>Eukaryota</taxon>
        <taxon>Metazoa</taxon>
        <taxon>Chordata</taxon>
        <taxon>Craniata</taxon>
        <taxon>Vertebrata</taxon>
        <taxon>Euteleostomi</taxon>
        <taxon>Mammalia</taxon>
        <taxon>Eutheria</taxon>
        <taxon>Laurasiatheria</taxon>
        <taxon>Carnivora</taxon>
        <taxon>Caniformia</taxon>
        <taxon>Canidae</taxon>
        <taxon>Canis</taxon>
    </lineage>
</organism>
<evidence type="ECO:0000259" key="2">
    <source>
        <dbReference type="Pfam" id="PF12432"/>
    </source>
</evidence>
<reference evidence="3" key="2">
    <citation type="submission" date="2025-09" db="UniProtKB">
        <authorList>
            <consortium name="Ensembl"/>
        </authorList>
    </citation>
    <scope>IDENTIFICATION</scope>
</reference>